<dbReference type="STRING" id="1407499.HHUB_1011"/>
<keyword evidence="1" id="KW-1133">Transmembrane helix</keyword>
<sequence>MSDENDEAPRSVRRHARSMANAEMSAVGYAIAVGLLVLLLPVLPFLAVIWLVTRLTS</sequence>
<dbReference type="EMBL" id="LN831302">
    <property type="protein sequence ID" value="CQH43790.1"/>
    <property type="molecule type" value="Genomic_DNA"/>
</dbReference>
<dbReference type="RefSeq" id="WP_157533960.1">
    <property type="nucleotide sequence ID" value="NZ_CEML01000001.1"/>
</dbReference>
<evidence type="ECO:0000256" key="1">
    <source>
        <dbReference type="SAM" id="Phobius"/>
    </source>
</evidence>
<accession>A0A0U5CUT3</accession>
<dbReference type="KEGG" id="hhb:Hhub_1011"/>
<protein>
    <submittedName>
        <fullName evidence="2">Uncharacterized protein</fullName>
    </submittedName>
</protein>
<dbReference type="Pfam" id="PF24379">
    <property type="entry name" value="DUF7535"/>
    <property type="match status" value="1"/>
</dbReference>
<keyword evidence="1" id="KW-0472">Membrane</keyword>
<keyword evidence="3" id="KW-1185">Reference proteome</keyword>
<dbReference type="Proteomes" id="UP000066737">
    <property type="component" value="Chromosome I"/>
</dbReference>
<proteinExistence type="predicted"/>
<reference evidence="3" key="1">
    <citation type="journal article" date="2016" name="Environ. Microbiol.">
        <title>The complete genome of a viable archaeum isolated from 123-million-year-old rock salt.</title>
        <authorList>
            <person name="Jaakkola S.T."/>
            <person name="Pfeiffer F."/>
            <person name="Ravantti J.J."/>
            <person name="Guo Q."/>
            <person name="Liu Y."/>
            <person name="Chen X."/>
            <person name="Ma H."/>
            <person name="Yang C."/>
            <person name="Oksanen H.M."/>
            <person name="Bamford D.H."/>
        </authorList>
    </citation>
    <scope>NUCLEOTIDE SEQUENCE</scope>
    <source>
        <strain evidence="3">JI20-1</strain>
    </source>
</reference>
<gene>
    <name evidence="2" type="ORF">HHUB_1011</name>
</gene>
<dbReference type="GeneID" id="91108453"/>
<organism evidence="2 3">
    <name type="scientific">Halobacterium hubeiense</name>
    <dbReference type="NCBI Taxonomy" id="1407499"/>
    <lineage>
        <taxon>Archaea</taxon>
        <taxon>Methanobacteriati</taxon>
        <taxon>Methanobacteriota</taxon>
        <taxon>Stenosarchaea group</taxon>
        <taxon>Halobacteria</taxon>
        <taxon>Halobacteriales</taxon>
        <taxon>Halobacteriaceae</taxon>
        <taxon>Halobacterium</taxon>
    </lineage>
</organism>
<feature type="transmembrane region" description="Helical" evidence="1">
    <location>
        <begin position="27"/>
        <end position="52"/>
    </location>
</feature>
<dbReference type="InterPro" id="IPR055957">
    <property type="entry name" value="DUF7535"/>
</dbReference>
<dbReference type="AlphaFoldDB" id="A0A0U5CUT3"/>
<name>A0A0U5CUT3_9EURY</name>
<evidence type="ECO:0000313" key="2">
    <source>
        <dbReference type="EMBL" id="CQH43790.1"/>
    </source>
</evidence>
<keyword evidence="1" id="KW-0812">Transmembrane</keyword>
<evidence type="ECO:0000313" key="3">
    <source>
        <dbReference type="Proteomes" id="UP000066737"/>
    </source>
</evidence>